<protein>
    <submittedName>
        <fullName evidence="2">Galacturonosyltransferase 8</fullName>
    </submittedName>
</protein>
<feature type="compositionally biased region" description="Basic and acidic residues" evidence="1">
    <location>
        <begin position="96"/>
        <end position="108"/>
    </location>
</feature>
<feature type="region of interest" description="Disordered" evidence="1">
    <location>
        <begin position="69"/>
        <end position="127"/>
    </location>
</feature>
<accession>A0AAV9D9K0</accession>
<dbReference type="AlphaFoldDB" id="A0AAV9D9K0"/>
<feature type="compositionally biased region" description="Low complexity" evidence="1">
    <location>
        <begin position="118"/>
        <end position="127"/>
    </location>
</feature>
<organism evidence="2 3">
    <name type="scientific">Acorus calamus</name>
    <name type="common">Sweet flag</name>
    <dbReference type="NCBI Taxonomy" id="4465"/>
    <lineage>
        <taxon>Eukaryota</taxon>
        <taxon>Viridiplantae</taxon>
        <taxon>Streptophyta</taxon>
        <taxon>Embryophyta</taxon>
        <taxon>Tracheophyta</taxon>
        <taxon>Spermatophyta</taxon>
        <taxon>Magnoliopsida</taxon>
        <taxon>Liliopsida</taxon>
        <taxon>Acoraceae</taxon>
        <taxon>Acorus</taxon>
    </lineage>
</organism>
<dbReference type="Proteomes" id="UP001180020">
    <property type="component" value="Unassembled WGS sequence"/>
</dbReference>
<keyword evidence="3" id="KW-1185">Reference proteome</keyword>
<evidence type="ECO:0000313" key="3">
    <source>
        <dbReference type="Proteomes" id="UP001180020"/>
    </source>
</evidence>
<gene>
    <name evidence="2" type="primary">GAUT8</name>
    <name evidence="2" type="ORF">QJS10_CPB15g00442</name>
</gene>
<sequence>MSDPLLCPRSLLAVRSDPNRPRLYLIHRQINDHINLATSYASFAHRLKLDHSKHVRLFSDLSHNLSNLISSFPPPPPIRLLTRPPRHRHLQLRPPLPREADQGADPDRGSLSPRRRSPSTTSSRSRS</sequence>
<reference evidence="2" key="2">
    <citation type="submission" date="2023-06" db="EMBL/GenBank/DDBJ databases">
        <authorList>
            <person name="Ma L."/>
            <person name="Liu K.-W."/>
            <person name="Li Z."/>
            <person name="Hsiao Y.-Y."/>
            <person name="Qi Y."/>
            <person name="Fu T."/>
            <person name="Tang G."/>
            <person name="Zhang D."/>
            <person name="Sun W.-H."/>
            <person name="Liu D.-K."/>
            <person name="Li Y."/>
            <person name="Chen G.-Z."/>
            <person name="Liu X.-D."/>
            <person name="Liao X.-Y."/>
            <person name="Jiang Y.-T."/>
            <person name="Yu X."/>
            <person name="Hao Y."/>
            <person name="Huang J."/>
            <person name="Zhao X.-W."/>
            <person name="Ke S."/>
            <person name="Chen Y.-Y."/>
            <person name="Wu W.-L."/>
            <person name="Hsu J.-L."/>
            <person name="Lin Y.-F."/>
            <person name="Huang M.-D."/>
            <person name="Li C.-Y."/>
            <person name="Huang L."/>
            <person name="Wang Z.-W."/>
            <person name="Zhao X."/>
            <person name="Zhong W.-Y."/>
            <person name="Peng D.-H."/>
            <person name="Ahmad S."/>
            <person name="Lan S."/>
            <person name="Zhang J.-S."/>
            <person name="Tsai W.-C."/>
            <person name="Van De Peer Y."/>
            <person name="Liu Z.-J."/>
        </authorList>
    </citation>
    <scope>NUCLEOTIDE SEQUENCE</scope>
    <source>
        <strain evidence="2">CP</strain>
        <tissue evidence="2">Leaves</tissue>
    </source>
</reference>
<reference evidence="2" key="1">
    <citation type="journal article" date="2023" name="Nat. Commun.">
        <title>Diploid and tetraploid genomes of Acorus and the evolution of monocots.</title>
        <authorList>
            <person name="Ma L."/>
            <person name="Liu K.W."/>
            <person name="Li Z."/>
            <person name="Hsiao Y.Y."/>
            <person name="Qi Y."/>
            <person name="Fu T."/>
            <person name="Tang G.D."/>
            <person name="Zhang D."/>
            <person name="Sun W.H."/>
            <person name="Liu D.K."/>
            <person name="Li Y."/>
            <person name="Chen G.Z."/>
            <person name="Liu X.D."/>
            <person name="Liao X.Y."/>
            <person name="Jiang Y.T."/>
            <person name="Yu X."/>
            <person name="Hao Y."/>
            <person name="Huang J."/>
            <person name="Zhao X.W."/>
            <person name="Ke S."/>
            <person name="Chen Y.Y."/>
            <person name="Wu W.L."/>
            <person name="Hsu J.L."/>
            <person name="Lin Y.F."/>
            <person name="Huang M.D."/>
            <person name="Li C.Y."/>
            <person name="Huang L."/>
            <person name="Wang Z.W."/>
            <person name="Zhao X."/>
            <person name="Zhong W.Y."/>
            <person name="Peng D.H."/>
            <person name="Ahmad S."/>
            <person name="Lan S."/>
            <person name="Zhang J.S."/>
            <person name="Tsai W.C."/>
            <person name="Van de Peer Y."/>
            <person name="Liu Z.J."/>
        </authorList>
    </citation>
    <scope>NUCLEOTIDE SEQUENCE</scope>
    <source>
        <strain evidence="2">CP</strain>
    </source>
</reference>
<proteinExistence type="predicted"/>
<evidence type="ECO:0000313" key="2">
    <source>
        <dbReference type="EMBL" id="KAK1296828.1"/>
    </source>
</evidence>
<dbReference type="EMBL" id="JAUJYO010000015">
    <property type="protein sequence ID" value="KAK1296828.1"/>
    <property type="molecule type" value="Genomic_DNA"/>
</dbReference>
<name>A0AAV9D9K0_ACOCL</name>
<evidence type="ECO:0000256" key="1">
    <source>
        <dbReference type="SAM" id="MobiDB-lite"/>
    </source>
</evidence>
<comment type="caution">
    <text evidence="2">The sequence shown here is derived from an EMBL/GenBank/DDBJ whole genome shotgun (WGS) entry which is preliminary data.</text>
</comment>